<gene>
    <name evidence="2" type="ORF">KHLLAP_LOCUS14234</name>
</gene>
<dbReference type="Proteomes" id="UP001295740">
    <property type="component" value="Unassembled WGS sequence"/>
</dbReference>
<evidence type="ECO:0000313" key="2">
    <source>
        <dbReference type="EMBL" id="CAJ2513766.1"/>
    </source>
</evidence>
<dbReference type="AlphaFoldDB" id="A0AAI8VTC3"/>
<proteinExistence type="predicted"/>
<comment type="caution">
    <text evidence="2">The sequence shown here is derived from an EMBL/GenBank/DDBJ whole genome shotgun (WGS) entry which is preliminary data.</text>
</comment>
<feature type="compositionally biased region" description="Polar residues" evidence="1">
    <location>
        <begin position="1"/>
        <end position="16"/>
    </location>
</feature>
<feature type="compositionally biased region" description="Acidic residues" evidence="1">
    <location>
        <begin position="452"/>
        <end position="461"/>
    </location>
</feature>
<feature type="region of interest" description="Disordered" evidence="1">
    <location>
        <begin position="1"/>
        <end position="54"/>
    </location>
</feature>
<accession>A0AAI8VTC3</accession>
<organism evidence="2 3">
    <name type="scientific">Anthostomella pinea</name>
    <dbReference type="NCBI Taxonomy" id="933095"/>
    <lineage>
        <taxon>Eukaryota</taxon>
        <taxon>Fungi</taxon>
        <taxon>Dikarya</taxon>
        <taxon>Ascomycota</taxon>
        <taxon>Pezizomycotina</taxon>
        <taxon>Sordariomycetes</taxon>
        <taxon>Xylariomycetidae</taxon>
        <taxon>Xylariales</taxon>
        <taxon>Xylariaceae</taxon>
        <taxon>Anthostomella</taxon>
    </lineage>
</organism>
<evidence type="ECO:0000256" key="1">
    <source>
        <dbReference type="SAM" id="MobiDB-lite"/>
    </source>
</evidence>
<sequence>MAGRNASGQPRQTSSAPPRLESVRPPPAASPALQAHRAPQVFDKYPPGNTRPLPARTFDAPIMILSRKSIKHYLEQSVTLQKWAQQRTEGKAKLWLDKKYLEKVDNLKVHERKAAEIRDPGVKARAQDKIRHLQQEVSVEKQKILTKESQHIKETERAWATFVSIKAHEEEAAIRHNIRNILGLPSNPLVTSRVEKLLGSDGTVPQTPSLPTHTLSFFRGSPLTHTRMSWEEAMAGSMEGIADKSDLNNDIPYDIKIPEWFAVLDAQRQVRLTGNTPRDRWVYLCNMLFNLEASIRILRYQEEHKDELAWTKCVTNPPIPGPMSSQEMMNEVQACINQAMAKVRAADKEVVKTRTAKSRAAKNEDEGLHMMKMRQEVQQLEMKQRNALHDLANRPVGSVSTTARMQANPYRSTGPSTSSSSSAAPAPATRQDFQARGLMVPTGLQRRGSQDSTDDEDRVRL</sequence>
<dbReference type="EMBL" id="CAUWAG010000020">
    <property type="protein sequence ID" value="CAJ2513766.1"/>
    <property type="molecule type" value="Genomic_DNA"/>
</dbReference>
<evidence type="ECO:0000313" key="3">
    <source>
        <dbReference type="Proteomes" id="UP001295740"/>
    </source>
</evidence>
<name>A0AAI8VTC3_9PEZI</name>
<protein>
    <submittedName>
        <fullName evidence="2">Uu.00g018850.m01.CDS01</fullName>
    </submittedName>
</protein>
<feature type="compositionally biased region" description="Polar residues" evidence="1">
    <location>
        <begin position="398"/>
        <end position="411"/>
    </location>
</feature>
<reference evidence="2" key="1">
    <citation type="submission" date="2023-10" db="EMBL/GenBank/DDBJ databases">
        <authorList>
            <person name="Hackl T."/>
        </authorList>
    </citation>
    <scope>NUCLEOTIDE SEQUENCE</scope>
</reference>
<keyword evidence="3" id="KW-1185">Reference proteome</keyword>
<feature type="region of interest" description="Disordered" evidence="1">
    <location>
        <begin position="389"/>
        <end position="461"/>
    </location>
</feature>
<feature type="compositionally biased region" description="Low complexity" evidence="1">
    <location>
        <begin position="412"/>
        <end position="429"/>
    </location>
</feature>